<dbReference type="Proteomes" id="UP000292702">
    <property type="component" value="Unassembled WGS sequence"/>
</dbReference>
<evidence type="ECO:0000256" key="1">
    <source>
        <dbReference type="SAM" id="MobiDB-lite"/>
    </source>
</evidence>
<proteinExistence type="predicted"/>
<feature type="compositionally biased region" description="Gly residues" evidence="1">
    <location>
        <begin position="194"/>
        <end position="219"/>
    </location>
</feature>
<protein>
    <submittedName>
        <fullName evidence="3">Uncharacterized protein</fullName>
    </submittedName>
</protein>
<keyword evidence="2" id="KW-1133">Transmembrane helix</keyword>
<feature type="compositionally biased region" description="Basic and acidic residues" evidence="1">
    <location>
        <begin position="165"/>
        <end position="183"/>
    </location>
</feature>
<evidence type="ECO:0000313" key="4">
    <source>
        <dbReference type="Proteomes" id="UP000292702"/>
    </source>
</evidence>
<evidence type="ECO:0000313" key="3">
    <source>
        <dbReference type="EMBL" id="TCD64474.1"/>
    </source>
</evidence>
<keyword evidence="4" id="KW-1185">Reference proteome</keyword>
<name>A0A4R0RPZ7_9APHY</name>
<sequence>MDMPQSPSHIKASAHFHIPYFLYQVLAAFALNLTSLTTRTTMRFITTAALVALAATATTMSAPVDDTSQETELYRRFADIVDTLYARGLHDGLHARSYDDRLERRAPHLNDEPIIVHHPDLGRVPIQDTPGYQPMPKAPGTGSTAAGTGNSQQTVPQPSGQLPQMRDEASRRRVQQDRASLERARRRQRYGLPPSGGGNQAGGGGASAGGAGGAGAGGA</sequence>
<evidence type="ECO:0000256" key="2">
    <source>
        <dbReference type="SAM" id="Phobius"/>
    </source>
</evidence>
<feature type="transmembrane region" description="Helical" evidence="2">
    <location>
        <begin position="20"/>
        <end position="37"/>
    </location>
</feature>
<accession>A0A4R0RPZ7</accession>
<feature type="compositionally biased region" description="Basic and acidic residues" evidence="1">
    <location>
        <begin position="110"/>
        <end position="121"/>
    </location>
</feature>
<feature type="compositionally biased region" description="Low complexity" evidence="1">
    <location>
        <begin position="138"/>
        <end position="149"/>
    </location>
</feature>
<feature type="region of interest" description="Disordered" evidence="1">
    <location>
        <begin position="110"/>
        <end position="219"/>
    </location>
</feature>
<organism evidence="3 4">
    <name type="scientific">Steccherinum ochraceum</name>
    <dbReference type="NCBI Taxonomy" id="92696"/>
    <lineage>
        <taxon>Eukaryota</taxon>
        <taxon>Fungi</taxon>
        <taxon>Dikarya</taxon>
        <taxon>Basidiomycota</taxon>
        <taxon>Agaricomycotina</taxon>
        <taxon>Agaricomycetes</taxon>
        <taxon>Polyporales</taxon>
        <taxon>Steccherinaceae</taxon>
        <taxon>Steccherinum</taxon>
    </lineage>
</organism>
<reference evidence="3 4" key="1">
    <citation type="submission" date="2018-11" db="EMBL/GenBank/DDBJ databases">
        <title>Genome assembly of Steccherinum ochraceum LE-BIN_3174, the white-rot fungus of the Steccherinaceae family (The Residual Polyporoid clade, Polyporales, Basidiomycota).</title>
        <authorList>
            <person name="Fedorova T.V."/>
            <person name="Glazunova O.A."/>
            <person name="Landesman E.O."/>
            <person name="Moiseenko K.V."/>
            <person name="Psurtseva N.V."/>
            <person name="Savinova O.S."/>
            <person name="Shakhova N.V."/>
            <person name="Tyazhelova T.V."/>
            <person name="Vasina D.V."/>
        </authorList>
    </citation>
    <scope>NUCLEOTIDE SEQUENCE [LARGE SCALE GENOMIC DNA]</scope>
    <source>
        <strain evidence="3 4">LE-BIN_3174</strain>
    </source>
</reference>
<dbReference type="AlphaFoldDB" id="A0A4R0RPZ7"/>
<keyword evidence="2" id="KW-0472">Membrane</keyword>
<keyword evidence="2" id="KW-0812">Transmembrane</keyword>
<comment type="caution">
    <text evidence="3">The sequence shown here is derived from an EMBL/GenBank/DDBJ whole genome shotgun (WGS) entry which is preliminary data.</text>
</comment>
<dbReference type="EMBL" id="RWJN01000234">
    <property type="protein sequence ID" value="TCD64474.1"/>
    <property type="molecule type" value="Genomic_DNA"/>
</dbReference>
<gene>
    <name evidence="3" type="ORF">EIP91_004035</name>
</gene>
<feature type="compositionally biased region" description="Polar residues" evidence="1">
    <location>
        <begin position="150"/>
        <end position="162"/>
    </location>
</feature>